<dbReference type="Proteomes" id="UP000035265">
    <property type="component" value="Unassembled WGS sequence"/>
</dbReference>
<organism evidence="2 3">
    <name type="scientific">Cellulosimicrobium funkei</name>
    <dbReference type="NCBI Taxonomy" id="264251"/>
    <lineage>
        <taxon>Bacteria</taxon>
        <taxon>Bacillati</taxon>
        <taxon>Actinomycetota</taxon>
        <taxon>Actinomycetes</taxon>
        <taxon>Micrococcales</taxon>
        <taxon>Promicromonosporaceae</taxon>
        <taxon>Cellulosimicrobium</taxon>
    </lineage>
</organism>
<sequence length="463" mass="49671">MSHRTAPVGRPARRRRARAAATALTAVTALALTACAGPSVAGADGAGTAGDESTAEAVDWSAVEPASEITWWSNHPGTSQEIEQELIDRFEEESGITVNLVTAGANYDEVAQRFQAASQTDELPDVVIASDVWWFRYHLNDQILPLDDVLEFVEADAEDFQPALYADYEYDDQHWAVPYARSTPLFYYNKDLWTAAGLPDRGPETWAELEEWDASLTPLVPAGGSTFGLSTGPSWGAWWFENMIWGQGGAYSDGFDLTLDSEESVAGGQFLHELFHEKGVATLSADDAMVDFSSGLIASTIGSTGSLKGALDAASFEVGTAYLPDGPAGGGTPTGGTGLAIPSSKSPEQQLAAAMFLAFLTNTENTAYFSQNTGYMPVRTSAVESDTMKAIYETTPQFRTAVDQLADKARIQDDVRVFVPGADALLNEAIEQIVIEGADPAAAFESVAPRIETAYRENVEPYL</sequence>
<dbReference type="AlphaFoldDB" id="A0A0H2KT18"/>
<reference evidence="2 3" key="1">
    <citation type="submission" date="2014-05" db="EMBL/GenBank/DDBJ databases">
        <title>Cellulosimicrobium funkei U11 genome.</title>
        <authorList>
            <person name="Hu C."/>
            <person name="Gong Y."/>
            <person name="Wan W."/>
            <person name="Jiang M."/>
        </authorList>
    </citation>
    <scope>NUCLEOTIDE SEQUENCE [LARGE SCALE GENOMIC DNA]</scope>
    <source>
        <strain evidence="2 3">U11</strain>
    </source>
</reference>
<dbReference type="PANTHER" id="PTHR43649">
    <property type="entry name" value="ARABINOSE-BINDING PROTEIN-RELATED"/>
    <property type="match status" value="1"/>
</dbReference>
<feature type="signal peptide" evidence="1">
    <location>
        <begin position="1"/>
        <end position="36"/>
    </location>
</feature>
<dbReference type="InterPro" id="IPR050490">
    <property type="entry name" value="Bact_solute-bd_prot1"/>
</dbReference>
<protein>
    <submittedName>
        <fullName evidence="2">ABC transporter substrate-binding protein</fullName>
    </submittedName>
</protein>
<accession>A0A0H2KT18</accession>
<dbReference type="RefSeq" id="WP_047231133.1">
    <property type="nucleotide sequence ID" value="NZ_JNBQ01000001.1"/>
</dbReference>
<dbReference type="Gene3D" id="3.40.190.10">
    <property type="entry name" value="Periplasmic binding protein-like II"/>
    <property type="match status" value="1"/>
</dbReference>
<dbReference type="InterPro" id="IPR006059">
    <property type="entry name" value="SBP"/>
</dbReference>
<evidence type="ECO:0000313" key="3">
    <source>
        <dbReference type="Proteomes" id="UP000035265"/>
    </source>
</evidence>
<evidence type="ECO:0000313" key="2">
    <source>
        <dbReference type="EMBL" id="KLN36710.1"/>
    </source>
</evidence>
<feature type="chain" id="PRO_5038675204" evidence="1">
    <location>
        <begin position="37"/>
        <end position="463"/>
    </location>
</feature>
<dbReference type="STRING" id="264251.FB00_02315"/>
<dbReference type="EMBL" id="JNBQ01000001">
    <property type="protein sequence ID" value="KLN36710.1"/>
    <property type="molecule type" value="Genomic_DNA"/>
</dbReference>
<dbReference type="CDD" id="cd14748">
    <property type="entry name" value="PBP2_UgpB"/>
    <property type="match status" value="1"/>
</dbReference>
<evidence type="ECO:0000256" key="1">
    <source>
        <dbReference type="SAM" id="SignalP"/>
    </source>
</evidence>
<comment type="caution">
    <text evidence="2">The sequence shown here is derived from an EMBL/GenBank/DDBJ whole genome shotgun (WGS) entry which is preliminary data.</text>
</comment>
<keyword evidence="3" id="KW-1185">Reference proteome</keyword>
<dbReference type="PROSITE" id="PS51257">
    <property type="entry name" value="PROKAR_LIPOPROTEIN"/>
    <property type="match status" value="1"/>
</dbReference>
<dbReference type="SUPFAM" id="SSF53850">
    <property type="entry name" value="Periplasmic binding protein-like II"/>
    <property type="match status" value="1"/>
</dbReference>
<name>A0A0H2KT18_9MICO</name>
<proteinExistence type="predicted"/>
<dbReference type="PATRIC" id="fig|264251.5.peg.479"/>
<keyword evidence="1" id="KW-0732">Signal</keyword>
<gene>
    <name evidence="2" type="ORF">FB00_02315</name>
</gene>
<dbReference type="Pfam" id="PF13416">
    <property type="entry name" value="SBP_bac_8"/>
    <property type="match status" value="1"/>
</dbReference>
<dbReference type="PANTHER" id="PTHR43649:SF30">
    <property type="entry name" value="ABC TRANSPORTER SUBSTRATE-BINDING PROTEIN"/>
    <property type="match status" value="1"/>
</dbReference>